<dbReference type="EMBL" id="CCNE01000016">
    <property type="protein sequence ID" value="CDX56080.1"/>
    <property type="molecule type" value="Genomic_DNA"/>
</dbReference>
<reference evidence="1 2" key="1">
    <citation type="submission" date="2014-08" db="EMBL/GenBank/DDBJ databases">
        <authorList>
            <person name="Moulin Lionel"/>
        </authorList>
    </citation>
    <scope>NUCLEOTIDE SEQUENCE [LARGE SCALE GENOMIC DNA]</scope>
</reference>
<proteinExistence type="predicted"/>
<dbReference type="Proteomes" id="UP000046122">
    <property type="component" value="Unassembled WGS sequence"/>
</dbReference>
<gene>
    <name evidence="1" type="ORF">MPL3365_230021</name>
</gene>
<name>A0A090G3W4_MESPL</name>
<dbReference type="AlphaFoldDB" id="A0A090G3W4"/>
<protein>
    <submittedName>
        <fullName evidence="1">Uncharacterized protein</fullName>
    </submittedName>
</protein>
<evidence type="ECO:0000313" key="2">
    <source>
        <dbReference type="Proteomes" id="UP000046122"/>
    </source>
</evidence>
<evidence type="ECO:0000313" key="1">
    <source>
        <dbReference type="EMBL" id="CDX56080.1"/>
    </source>
</evidence>
<organism evidence="1 2">
    <name type="scientific">Mesorhizobium plurifarium</name>
    <dbReference type="NCBI Taxonomy" id="69974"/>
    <lineage>
        <taxon>Bacteria</taxon>
        <taxon>Pseudomonadati</taxon>
        <taxon>Pseudomonadota</taxon>
        <taxon>Alphaproteobacteria</taxon>
        <taxon>Hyphomicrobiales</taxon>
        <taxon>Phyllobacteriaceae</taxon>
        <taxon>Mesorhizobium</taxon>
    </lineage>
</organism>
<sequence length="96" mass="10787">MQDATEEPGPSRLEIVYSLDSRETRNAVSWLVDQFHPASAFSVEHPLPQLPPEAAFAGRYSRLTSLASVHFKTGLPPPESFQKIRIDPVELRVPYI</sequence>
<accession>A0A090G3W4</accession>